<feature type="domain" description="Ice-binding protein C-terminal" evidence="2">
    <location>
        <begin position="328"/>
        <end position="351"/>
    </location>
</feature>
<dbReference type="GO" id="GO:0008237">
    <property type="term" value="F:metallopeptidase activity"/>
    <property type="evidence" value="ECO:0007669"/>
    <property type="project" value="UniProtKB-KW"/>
</dbReference>
<keyword evidence="3" id="KW-0482">Metalloprotease</keyword>
<evidence type="ECO:0000256" key="1">
    <source>
        <dbReference type="SAM" id="SignalP"/>
    </source>
</evidence>
<dbReference type="EMBL" id="JAJTWU010000002">
    <property type="protein sequence ID" value="MCE4554231.1"/>
    <property type="molecule type" value="Genomic_DNA"/>
</dbReference>
<dbReference type="Pfam" id="PF07589">
    <property type="entry name" value="PEP-CTERM"/>
    <property type="match status" value="1"/>
</dbReference>
<name>A0ABS8XN83_9BURK</name>
<keyword evidence="3" id="KW-0378">Hydrolase</keyword>
<dbReference type="NCBIfam" id="TIGR02595">
    <property type="entry name" value="PEP_CTERM"/>
    <property type="match status" value="1"/>
</dbReference>
<feature type="signal peptide" evidence="1">
    <location>
        <begin position="1"/>
        <end position="27"/>
    </location>
</feature>
<reference evidence="3 4" key="1">
    <citation type="submission" date="2021-12" db="EMBL/GenBank/DDBJ databases">
        <title>Genome seq of P8.</title>
        <authorList>
            <person name="Seo T."/>
        </authorList>
    </citation>
    <scope>NUCLEOTIDE SEQUENCE [LARGE SCALE GENOMIC DNA]</scope>
    <source>
        <strain evidence="3 4">P8</strain>
    </source>
</reference>
<sequence>MPTRPAPRRAALAAALSLSLFAPGAQALDFVLQTTGAALTAEQLAGFNVAADYWKSRLTDNVTVYLKVGFDDLSGNTLGNTTWDQVQLSYTDVRGRLATDRTSSADATAFSHLQPGPALGFLSTQTDGSTRLNNDTTGVNANDNRLLQLTSANAKALGVDRSAFDEAGVADATIRFASGYAGRFAYQRTGGGVPADRIDFITVAEHEIGHALGFNSGVDGISHCLSEPLQCGTQNGFDNSAWYSPLDLYRYGAPGTLDFTVGGASYFSLDGGASAIEGFSSGTTDQASHFLRSSATLMRPIVPWGQSYDATGADLLALDAIGWNLATAVPEPAGAALLLGGLAVIGWARRRSQRVNA</sequence>
<evidence type="ECO:0000313" key="4">
    <source>
        <dbReference type="Proteomes" id="UP001200741"/>
    </source>
</evidence>
<gene>
    <name evidence="3" type="ORF">LXT13_07185</name>
</gene>
<proteinExistence type="predicted"/>
<organism evidence="3 4">
    <name type="scientific">Pelomonas cellulosilytica</name>
    <dbReference type="NCBI Taxonomy" id="2906762"/>
    <lineage>
        <taxon>Bacteria</taxon>
        <taxon>Pseudomonadati</taxon>
        <taxon>Pseudomonadota</taxon>
        <taxon>Betaproteobacteria</taxon>
        <taxon>Burkholderiales</taxon>
        <taxon>Sphaerotilaceae</taxon>
        <taxon>Roseateles</taxon>
    </lineage>
</organism>
<feature type="chain" id="PRO_5045129872" evidence="1">
    <location>
        <begin position="28"/>
        <end position="357"/>
    </location>
</feature>
<dbReference type="InterPro" id="IPR013424">
    <property type="entry name" value="Ice-binding_C"/>
</dbReference>
<dbReference type="NCBIfam" id="NF038122">
    <property type="entry name" value="metallo_LGF"/>
    <property type="match status" value="1"/>
</dbReference>
<comment type="caution">
    <text evidence="3">The sequence shown here is derived from an EMBL/GenBank/DDBJ whole genome shotgun (WGS) entry which is preliminary data.</text>
</comment>
<dbReference type="SUPFAM" id="SSF55486">
    <property type="entry name" value="Metalloproteases ('zincins'), catalytic domain"/>
    <property type="match status" value="1"/>
</dbReference>
<accession>A0ABS8XN83</accession>
<dbReference type="Proteomes" id="UP001200741">
    <property type="component" value="Unassembled WGS sequence"/>
</dbReference>
<evidence type="ECO:0000259" key="2">
    <source>
        <dbReference type="Pfam" id="PF07589"/>
    </source>
</evidence>
<keyword evidence="3" id="KW-0645">Protease</keyword>
<keyword evidence="4" id="KW-1185">Reference proteome</keyword>
<keyword evidence="1" id="KW-0732">Signal</keyword>
<evidence type="ECO:0000313" key="3">
    <source>
        <dbReference type="EMBL" id="MCE4554231.1"/>
    </source>
</evidence>
<protein>
    <submittedName>
        <fullName evidence="3">NF038122 family metalloprotease</fullName>
    </submittedName>
</protein>
<dbReference type="RefSeq" id="WP_233371137.1">
    <property type="nucleotide sequence ID" value="NZ_JAJTWU010000002.1"/>
</dbReference>